<evidence type="ECO:0000256" key="4">
    <source>
        <dbReference type="ARBA" id="ARBA00022452"/>
    </source>
</evidence>
<evidence type="ECO:0000259" key="11">
    <source>
        <dbReference type="Pfam" id="PF13609"/>
    </source>
</evidence>
<feature type="domain" description="Porin" evidence="11">
    <location>
        <begin position="50"/>
        <end position="386"/>
    </location>
</feature>
<dbReference type="PRINTS" id="PR00184">
    <property type="entry name" value="NEISSPPORIN"/>
</dbReference>
<keyword evidence="8" id="KW-0626">Porin</keyword>
<gene>
    <name evidence="12" type="ORF">AWB64_05049</name>
</gene>
<dbReference type="GO" id="GO:0006811">
    <property type="term" value="P:monoatomic ion transport"/>
    <property type="evidence" value="ECO:0007669"/>
    <property type="project" value="UniProtKB-KW"/>
</dbReference>
<dbReference type="EMBL" id="FCOC02000021">
    <property type="protein sequence ID" value="SAL48019.1"/>
    <property type="molecule type" value="Genomic_DNA"/>
</dbReference>
<dbReference type="Gene3D" id="2.40.160.10">
    <property type="entry name" value="Porin"/>
    <property type="match status" value="1"/>
</dbReference>
<dbReference type="AlphaFoldDB" id="A0A158HVL5"/>
<evidence type="ECO:0000256" key="8">
    <source>
        <dbReference type="ARBA" id="ARBA00023114"/>
    </source>
</evidence>
<protein>
    <submittedName>
        <fullName evidence="12">Porin</fullName>
    </submittedName>
</protein>
<dbReference type="SUPFAM" id="SSF56935">
    <property type="entry name" value="Porins"/>
    <property type="match status" value="1"/>
</dbReference>
<dbReference type="Pfam" id="PF13609">
    <property type="entry name" value="Porin_4"/>
    <property type="match status" value="1"/>
</dbReference>
<dbReference type="InterPro" id="IPR002299">
    <property type="entry name" value="Porin_Neis"/>
</dbReference>
<accession>A0A158HVL5</accession>
<dbReference type="PANTHER" id="PTHR34501">
    <property type="entry name" value="PROTEIN YDDL-RELATED"/>
    <property type="match status" value="1"/>
</dbReference>
<dbReference type="GO" id="GO:0046930">
    <property type="term" value="C:pore complex"/>
    <property type="evidence" value="ECO:0007669"/>
    <property type="project" value="UniProtKB-KW"/>
</dbReference>
<evidence type="ECO:0000256" key="5">
    <source>
        <dbReference type="ARBA" id="ARBA00022692"/>
    </source>
</evidence>
<proteinExistence type="predicted"/>
<reference evidence="12 13" key="1">
    <citation type="submission" date="2016-01" db="EMBL/GenBank/DDBJ databases">
        <authorList>
            <person name="Oliw E.H."/>
        </authorList>
    </citation>
    <scope>NUCLEOTIDE SEQUENCE [LARGE SCALE GENOMIC DNA]</scope>
    <source>
        <strain evidence="12">LMG 22029</strain>
    </source>
</reference>
<dbReference type="CDD" id="cd00342">
    <property type="entry name" value="gram_neg_porins"/>
    <property type="match status" value="1"/>
</dbReference>
<dbReference type="GO" id="GO:0015288">
    <property type="term" value="F:porin activity"/>
    <property type="evidence" value="ECO:0007669"/>
    <property type="project" value="UniProtKB-KW"/>
</dbReference>
<comment type="subunit">
    <text evidence="2">Homotrimer.</text>
</comment>
<comment type="subcellular location">
    <subcellularLocation>
        <location evidence="1">Cell outer membrane</location>
        <topology evidence="1">Multi-pass membrane protein</topology>
    </subcellularLocation>
</comment>
<evidence type="ECO:0000256" key="9">
    <source>
        <dbReference type="ARBA" id="ARBA00023136"/>
    </source>
</evidence>
<dbReference type="InterPro" id="IPR033900">
    <property type="entry name" value="Gram_neg_porin_domain"/>
</dbReference>
<keyword evidence="4" id="KW-1134">Transmembrane beta strand</keyword>
<evidence type="ECO:0000256" key="1">
    <source>
        <dbReference type="ARBA" id="ARBA00004571"/>
    </source>
</evidence>
<dbReference type="GO" id="GO:0009279">
    <property type="term" value="C:cell outer membrane"/>
    <property type="evidence" value="ECO:0007669"/>
    <property type="project" value="UniProtKB-SubCell"/>
</dbReference>
<dbReference type="InterPro" id="IPR050298">
    <property type="entry name" value="Gram-neg_bact_OMP"/>
</dbReference>
<keyword evidence="6" id="KW-0732">Signal</keyword>
<organism evidence="12 13">
    <name type="scientific">Caballeronia sordidicola</name>
    <name type="common">Burkholderia sordidicola</name>
    <dbReference type="NCBI Taxonomy" id="196367"/>
    <lineage>
        <taxon>Bacteria</taxon>
        <taxon>Pseudomonadati</taxon>
        <taxon>Pseudomonadota</taxon>
        <taxon>Betaproteobacteria</taxon>
        <taxon>Burkholderiales</taxon>
        <taxon>Burkholderiaceae</taxon>
        <taxon>Caballeronia</taxon>
    </lineage>
</organism>
<evidence type="ECO:0000256" key="10">
    <source>
        <dbReference type="ARBA" id="ARBA00023237"/>
    </source>
</evidence>
<evidence type="ECO:0000313" key="13">
    <source>
        <dbReference type="Proteomes" id="UP000054893"/>
    </source>
</evidence>
<sequence>MTLIRIYHVVINYNMTIFGPSLRLSPLSISRSRAMVRAMRPGLSHACVAALLAAGLGSQAAHAQSSVTLYGVIDASLVYTNNAQGHSDIQAASGSVTGSHWGLLGREDLGAGNQAIFQIENGFSIMNGTLRQGGREFGYQSYVGLSNNRLGTVTVGRQYDSIVDYVAPLSFTGRHPGGNNLSPHPYDNDNLNNSFRVDNAVKFASVPYAGLKFGALYGFSNEAGGFDDNRLYSAGASYETGPFTLAAGYLQANNPGVGTGGAITLTDRTFIASLQRTYGAGLNYTIGAGRVGFVWTRTQLGGLATINGANSLGLKQNGQGASFNNFEANASYLLTPSVALNGAYTYTKGVISNATGEHEPAWQDVSVQADYLLSKRTDVYIQATYQHIASDGSGLTADVSGQSPSTKNEQVVVAAGLRHRF</sequence>
<keyword evidence="3" id="KW-0813">Transport</keyword>
<evidence type="ECO:0000256" key="6">
    <source>
        <dbReference type="ARBA" id="ARBA00022729"/>
    </source>
</evidence>
<keyword evidence="5" id="KW-0812">Transmembrane</keyword>
<evidence type="ECO:0000256" key="7">
    <source>
        <dbReference type="ARBA" id="ARBA00023065"/>
    </source>
</evidence>
<evidence type="ECO:0000256" key="3">
    <source>
        <dbReference type="ARBA" id="ARBA00022448"/>
    </source>
</evidence>
<keyword evidence="10" id="KW-0998">Cell outer membrane</keyword>
<keyword evidence="9" id="KW-0472">Membrane</keyword>
<evidence type="ECO:0000256" key="2">
    <source>
        <dbReference type="ARBA" id="ARBA00011233"/>
    </source>
</evidence>
<evidence type="ECO:0000313" key="12">
    <source>
        <dbReference type="EMBL" id="SAL48019.1"/>
    </source>
</evidence>
<dbReference type="Proteomes" id="UP000054893">
    <property type="component" value="Unassembled WGS sequence"/>
</dbReference>
<name>A0A158HVL5_CABSO</name>
<dbReference type="InterPro" id="IPR023614">
    <property type="entry name" value="Porin_dom_sf"/>
</dbReference>
<dbReference type="PANTHER" id="PTHR34501:SF9">
    <property type="entry name" value="MAJOR OUTER MEMBRANE PROTEIN P.IA"/>
    <property type="match status" value="1"/>
</dbReference>
<keyword evidence="7" id="KW-0406">Ion transport</keyword>